<dbReference type="GO" id="GO:0016740">
    <property type="term" value="F:transferase activity"/>
    <property type="evidence" value="ECO:0007669"/>
    <property type="project" value="UniProtKB-KW"/>
</dbReference>
<sequence>MTLDPWGIFEIPASLALLEPPSHPSADLPHEHLSEATLSSD</sequence>
<reference evidence="3" key="1">
    <citation type="submission" date="2018-10" db="EMBL/GenBank/DDBJ databases">
        <title>FDA dAtabase for Regulatory Grade micrObial Sequences (FDA-ARGOS): Supporting development and validation of Infectious Disease Dx tests.</title>
        <authorList>
            <person name="Kerrigan L."/>
            <person name="Tallon L."/>
            <person name="Sadzewicz L."/>
            <person name="Sengamalay N."/>
            <person name="Ott S."/>
            <person name="Godinez A."/>
            <person name="Nagaraj S."/>
            <person name="Vavikolanu K."/>
            <person name="Nadendla S."/>
            <person name="George J."/>
            <person name="Sichtig H."/>
        </authorList>
    </citation>
    <scope>NUCLEOTIDE SEQUENCE [LARGE SCALE GENOMIC DNA]</scope>
    <source>
        <strain evidence="3">FDAARGOS_311</strain>
    </source>
</reference>
<proteinExistence type="predicted"/>
<dbReference type="Proteomes" id="UP000197666">
    <property type="component" value="Unassembled WGS sequence"/>
</dbReference>
<keyword evidence="2" id="KW-0808">Transferase</keyword>
<name>A0A505I406_ASPNG</name>
<evidence type="ECO:0000313" key="3">
    <source>
        <dbReference type="Proteomes" id="UP000197666"/>
    </source>
</evidence>
<accession>A0A505I406</accession>
<evidence type="ECO:0000256" key="1">
    <source>
        <dbReference type="SAM" id="MobiDB-lite"/>
    </source>
</evidence>
<feature type="region of interest" description="Disordered" evidence="1">
    <location>
        <begin position="20"/>
        <end position="41"/>
    </location>
</feature>
<dbReference type="AlphaFoldDB" id="A0A505I406"/>
<evidence type="ECO:0000313" key="2">
    <source>
        <dbReference type="EMBL" id="TPR06743.1"/>
    </source>
</evidence>
<dbReference type="EMBL" id="NKJJ02000005">
    <property type="protein sequence ID" value="TPR06743.1"/>
    <property type="molecule type" value="Genomic_DNA"/>
</dbReference>
<comment type="caution">
    <text evidence="2">The sequence shown here is derived from an EMBL/GenBank/DDBJ whole genome shotgun (WGS) entry which is preliminary data.</text>
</comment>
<gene>
    <name evidence="2" type="ORF">CAN33_0024100</name>
</gene>
<organism evidence="2 3">
    <name type="scientific">Aspergillus niger</name>
    <dbReference type="NCBI Taxonomy" id="5061"/>
    <lineage>
        <taxon>Eukaryota</taxon>
        <taxon>Fungi</taxon>
        <taxon>Dikarya</taxon>
        <taxon>Ascomycota</taxon>
        <taxon>Pezizomycotina</taxon>
        <taxon>Eurotiomycetes</taxon>
        <taxon>Eurotiomycetidae</taxon>
        <taxon>Eurotiales</taxon>
        <taxon>Aspergillaceae</taxon>
        <taxon>Aspergillus</taxon>
        <taxon>Aspergillus subgen. Circumdati</taxon>
    </lineage>
</organism>
<protein>
    <submittedName>
        <fullName evidence="2">Membrane bound O-acyl transferase family protein</fullName>
    </submittedName>
</protein>